<dbReference type="Proteomes" id="UP000594892">
    <property type="component" value="Chromosome 2"/>
</dbReference>
<dbReference type="RefSeq" id="WP_124836371.1">
    <property type="nucleotide sequence ID" value="NZ_CP021074.1"/>
</dbReference>
<dbReference type="EMBL" id="CP099587">
    <property type="protein sequence ID" value="USS47293.1"/>
    <property type="molecule type" value="Genomic_DNA"/>
</dbReference>
<feature type="chain" id="PRO_5043050235" description="Lipoprotein" evidence="1">
    <location>
        <begin position="36"/>
        <end position="75"/>
    </location>
</feature>
<reference evidence="2 4" key="1">
    <citation type="submission" date="2020-12" db="EMBL/GenBank/DDBJ databases">
        <title>FDA dAtabase for Regulatory Grade micrObial Sequences (FDA-ARGOS): Supporting development and validation of Infectious Disease Dx tests.</title>
        <authorList>
            <person name="Minogue T."/>
            <person name="Wolcott M."/>
            <person name="Wasieloski L."/>
            <person name="Aguilar W."/>
            <person name="Moore D."/>
            <person name="Jaissle J."/>
            <person name="Tallon L."/>
            <person name="Sadzewicz L."/>
            <person name="Zhao X."/>
            <person name="Boylan J."/>
            <person name="Ott S."/>
            <person name="Bowen H."/>
            <person name="Vavikolanu K."/>
            <person name="Mehta A."/>
            <person name="Aluvathingal J."/>
            <person name="Nadendla S."/>
            <person name="Yan Y."/>
            <person name="Sichtig H."/>
        </authorList>
    </citation>
    <scope>NUCLEOTIDE SEQUENCE [LARGE SCALE GENOMIC DNA]</scope>
    <source>
        <strain evidence="2 4">FDAARGOS_949</strain>
    </source>
</reference>
<dbReference type="Proteomes" id="UP001056386">
    <property type="component" value="Chromosome 1"/>
</dbReference>
<evidence type="ECO:0000313" key="4">
    <source>
        <dbReference type="Proteomes" id="UP000594892"/>
    </source>
</evidence>
<dbReference type="GeneID" id="45698483"/>
<evidence type="ECO:0000313" key="2">
    <source>
        <dbReference type="EMBL" id="QPQ93058.1"/>
    </source>
</evidence>
<evidence type="ECO:0000313" key="5">
    <source>
        <dbReference type="Proteomes" id="UP001056386"/>
    </source>
</evidence>
<dbReference type="AlphaFoldDB" id="A0AAP9Y265"/>
<evidence type="ECO:0000313" key="3">
    <source>
        <dbReference type="EMBL" id="USS47293.1"/>
    </source>
</evidence>
<keyword evidence="1" id="KW-0732">Signal</keyword>
<proteinExistence type="predicted"/>
<protein>
    <recommendedName>
        <fullName evidence="6">Lipoprotein</fullName>
    </recommendedName>
</protein>
<feature type="signal peptide" evidence="1">
    <location>
        <begin position="1"/>
        <end position="35"/>
    </location>
</feature>
<evidence type="ECO:0000256" key="1">
    <source>
        <dbReference type="SAM" id="SignalP"/>
    </source>
</evidence>
<dbReference type="EMBL" id="CP065601">
    <property type="protein sequence ID" value="QPQ93058.1"/>
    <property type="molecule type" value="Genomic_DNA"/>
</dbReference>
<dbReference type="PROSITE" id="PS51257">
    <property type="entry name" value="PROKAR_LIPOPROTEIN"/>
    <property type="match status" value="1"/>
</dbReference>
<keyword evidence="5" id="KW-1185">Reference proteome</keyword>
<gene>
    <name evidence="2" type="ORF">I6H06_12150</name>
    <name evidence="3" type="ORF">NFI99_20765</name>
</gene>
<accession>A0AAP9Y265</accession>
<name>A0AAP9Y265_BURGL</name>
<organism evidence="2 4">
    <name type="scientific">Burkholderia glumae</name>
    <name type="common">Pseudomonas glumae</name>
    <dbReference type="NCBI Taxonomy" id="337"/>
    <lineage>
        <taxon>Bacteria</taxon>
        <taxon>Pseudomonadati</taxon>
        <taxon>Pseudomonadota</taxon>
        <taxon>Betaproteobacteria</taxon>
        <taxon>Burkholderiales</taxon>
        <taxon>Burkholderiaceae</taxon>
        <taxon>Burkholderia</taxon>
    </lineage>
</organism>
<reference evidence="3" key="2">
    <citation type="submission" date="2022-06" db="EMBL/GenBank/DDBJ databases">
        <title>Draft genome sequence of Burkholderia glumae strain GR20004 isolated from rice panicle showing bacterial panicle blight.</title>
        <authorList>
            <person name="Choi S.Y."/>
            <person name="Lee Y.H."/>
        </authorList>
    </citation>
    <scope>NUCLEOTIDE SEQUENCE</scope>
    <source>
        <strain evidence="3">GR20004</strain>
    </source>
</reference>
<sequence>MERPLSQERRNFAVTVEKCCLAASGLLAACAVALAILGGCTAEDAGMHQGSVARGDALAGARLPTAAAVRPWRHG</sequence>
<evidence type="ECO:0008006" key="6">
    <source>
        <dbReference type="Google" id="ProtNLM"/>
    </source>
</evidence>